<keyword evidence="1" id="KW-0175">Coiled coil</keyword>
<organism evidence="3 4">
    <name type="scientific">Paraphoma chrysanthemicola</name>
    <dbReference type="NCBI Taxonomy" id="798071"/>
    <lineage>
        <taxon>Eukaryota</taxon>
        <taxon>Fungi</taxon>
        <taxon>Dikarya</taxon>
        <taxon>Ascomycota</taxon>
        <taxon>Pezizomycotina</taxon>
        <taxon>Dothideomycetes</taxon>
        <taxon>Pleosporomycetidae</taxon>
        <taxon>Pleosporales</taxon>
        <taxon>Pleosporineae</taxon>
        <taxon>Phaeosphaeriaceae</taxon>
        <taxon>Paraphoma</taxon>
    </lineage>
</organism>
<dbReference type="EMBL" id="JAGMVJ010000021">
    <property type="protein sequence ID" value="KAH7074234.1"/>
    <property type="molecule type" value="Genomic_DNA"/>
</dbReference>
<evidence type="ECO:0000256" key="1">
    <source>
        <dbReference type="SAM" id="Coils"/>
    </source>
</evidence>
<evidence type="ECO:0000313" key="3">
    <source>
        <dbReference type="EMBL" id="KAH7074234.1"/>
    </source>
</evidence>
<protein>
    <submittedName>
        <fullName evidence="3">Uncharacterized protein</fullName>
    </submittedName>
</protein>
<dbReference type="Proteomes" id="UP000813461">
    <property type="component" value="Unassembled WGS sequence"/>
</dbReference>
<feature type="coiled-coil region" evidence="1">
    <location>
        <begin position="142"/>
        <end position="178"/>
    </location>
</feature>
<sequence length="249" mass="28016">MTSNWLPKGTNPNTPYTDVPYCSSEQHLQTLLECIYKACDDHMWAFYVHRVAHIVCATPSAEIANKHLKTLLRRRTAIQLYHEGLRSEIYDPAEPNLPSVLTLDKTDAVYIHFKKWTLGRVQCIINSIENRMKARNAMLKLLQESLDTFDEIKKERAEQKARLELDRAIQEAMRAREREDIFLEPQLKILGPPPAPPARGTIGIVDLTGLLGKFSTEDDSASSTASSSTAVSEASSDDTWVQDKSDTAS</sequence>
<comment type="caution">
    <text evidence="3">The sequence shown here is derived from an EMBL/GenBank/DDBJ whole genome shotgun (WGS) entry which is preliminary data.</text>
</comment>
<proteinExistence type="predicted"/>
<accession>A0A8K0VU79</accession>
<evidence type="ECO:0000256" key="2">
    <source>
        <dbReference type="SAM" id="MobiDB-lite"/>
    </source>
</evidence>
<reference evidence="3" key="1">
    <citation type="journal article" date="2021" name="Nat. Commun.">
        <title>Genetic determinants of endophytism in the Arabidopsis root mycobiome.</title>
        <authorList>
            <person name="Mesny F."/>
            <person name="Miyauchi S."/>
            <person name="Thiergart T."/>
            <person name="Pickel B."/>
            <person name="Atanasova L."/>
            <person name="Karlsson M."/>
            <person name="Huettel B."/>
            <person name="Barry K.W."/>
            <person name="Haridas S."/>
            <person name="Chen C."/>
            <person name="Bauer D."/>
            <person name="Andreopoulos W."/>
            <person name="Pangilinan J."/>
            <person name="LaButti K."/>
            <person name="Riley R."/>
            <person name="Lipzen A."/>
            <person name="Clum A."/>
            <person name="Drula E."/>
            <person name="Henrissat B."/>
            <person name="Kohler A."/>
            <person name="Grigoriev I.V."/>
            <person name="Martin F.M."/>
            <person name="Hacquard S."/>
        </authorList>
    </citation>
    <scope>NUCLEOTIDE SEQUENCE</scope>
    <source>
        <strain evidence="3">MPI-SDFR-AT-0120</strain>
    </source>
</reference>
<gene>
    <name evidence="3" type="ORF">FB567DRAFT_553706</name>
</gene>
<evidence type="ECO:0000313" key="4">
    <source>
        <dbReference type="Proteomes" id="UP000813461"/>
    </source>
</evidence>
<dbReference type="AlphaFoldDB" id="A0A8K0VU79"/>
<keyword evidence="4" id="KW-1185">Reference proteome</keyword>
<feature type="region of interest" description="Disordered" evidence="2">
    <location>
        <begin position="216"/>
        <end position="249"/>
    </location>
</feature>
<feature type="compositionally biased region" description="Low complexity" evidence="2">
    <location>
        <begin position="221"/>
        <end position="239"/>
    </location>
</feature>
<name>A0A8K0VU79_9PLEO</name>